<dbReference type="GO" id="GO:0008422">
    <property type="term" value="F:beta-glucosidase activity"/>
    <property type="evidence" value="ECO:0007669"/>
    <property type="project" value="TreeGrafter"/>
</dbReference>
<dbReference type="InterPro" id="IPR017853">
    <property type="entry name" value="GH"/>
</dbReference>
<dbReference type="STRING" id="68214.AVL59_17735"/>
<feature type="signal peptide" evidence="4">
    <location>
        <begin position="1"/>
        <end position="29"/>
    </location>
</feature>
<dbReference type="SUPFAM" id="SSF51445">
    <property type="entry name" value="(Trans)glycosidases"/>
    <property type="match status" value="1"/>
</dbReference>
<name>A0A1B1AXE1_9ACTN</name>
<dbReference type="PANTHER" id="PTHR31308">
    <property type="match status" value="1"/>
</dbReference>
<dbReference type="Gene3D" id="3.20.20.80">
    <property type="entry name" value="Glycosidases"/>
    <property type="match status" value="1"/>
</dbReference>
<dbReference type="Proteomes" id="UP001519309">
    <property type="component" value="Unassembled WGS sequence"/>
</dbReference>
<dbReference type="EMBL" id="CP016279">
    <property type="protein sequence ID" value="ANP51215.1"/>
    <property type="molecule type" value="Genomic_DNA"/>
</dbReference>
<evidence type="ECO:0000256" key="1">
    <source>
        <dbReference type="ARBA" id="ARBA00022801"/>
    </source>
</evidence>
<evidence type="ECO:0000256" key="2">
    <source>
        <dbReference type="ARBA" id="ARBA00023295"/>
    </source>
</evidence>
<dbReference type="InterPro" id="IPR052066">
    <property type="entry name" value="Glycosphingolipid_Hydrolases"/>
</dbReference>
<organism evidence="6 8">
    <name type="scientific">Streptomyces griseochromogenes</name>
    <dbReference type="NCBI Taxonomy" id="68214"/>
    <lineage>
        <taxon>Bacteria</taxon>
        <taxon>Bacillati</taxon>
        <taxon>Actinomycetota</taxon>
        <taxon>Actinomycetes</taxon>
        <taxon>Kitasatosporales</taxon>
        <taxon>Streptomycetaceae</taxon>
        <taxon>Streptomyces</taxon>
    </lineage>
</organism>
<keyword evidence="2 3" id="KW-0326">Glycosidase</keyword>
<dbReference type="Proteomes" id="UP000092659">
    <property type="component" value="Chromosome"/>
</dbReference>
<protein>
    <submittedName>
        <fullName evidence="6">Endoglycosylceramidase</fullName>
    </submittedName>
</protein>
<reference evidence="6 8" key="1">
    <citation type="submission" date="2016-06" db="EMBL/GenBank/DDBJ databases">
        <title>Complete genome sequence of Streptomyces griseochromogenes ATCC 14511, the Blasticidin S producer.</title>
        <authorList>
            <person name="Wu L."/>
        </authorList>
    </citation>
    <scope>NUCLEOTIDE SEQUENCE [LARGE SCALE GENOMIC DNA]</scope>
    <source>
        <strain evidence="6 8">ATCC 14511</strain>
    </source>
</reference>
<evidence type="ECO:0000313" key="8">
    <source>
        <dbReference type="Proteomes" id="UP000092659"/>
    </source>
</evidence>
<dbReference type="PANTHER" id="PTHR31308:SF5">
    <property type="entry name" value="ERGOSTERYL-BETA-GLUCOSIDASE"/>
    <property type="match status" value="1"/>
</dbReference>
<comment type="similarity">
    <text evidence="3">Belongs to the glycosyl hydrolase 5 (cellulase A) family.</text>
</comment>
<accession>A0A1B1AXE1</accession>
<evidence type="ECO:0000313" key="6">
    <source>
        <dbReference type="EMBL" id="ANP51215.1"/>
    </source>
</evidence>
<dbReference type="EMBL" id="JAGGLP010000005">
    <property type="protein sequence ID" value="MBP2050106.1"/>
    <property type="molecule type" value="Genomic_DNA"/>
</dbReference>
<evidence type="ECO:0000313" key="9">
    <source>
        <dbReference type="Proteomes" id="UP001519309"/>
    </source>
</evidence>
<proteinExistence type="inferred from homology"/>
<dbReference type="GO" id="GO:0000272">
    <property type="term" value="P:polysaccharide catabolic process"/>
    <property type="evidence" value="ECO:0007669"/>
    <property type="project" value="InterPro"/>
</dbReference>
<evidence type="ECO:0000259" key="5">
    <source>
        <dbReference type="Pfam" id="PF00150"/>
    </source>
</evidence>
<reference evidence="7 9" key="2">
    <citation type="submission" date="2021-03" db="EMBL/GenBank/DDBJ databases">
        <title>Genomic Encyclopedia of Type Strains, Phase IV (KMG-IV): sequencing the most valuable type-strain genomes for metagenomic binning, comparative biology and taxonomic classification.</title>
        <authorList>
            <person name="Goeker M."/>
        </authorList>
    </citation>
    <scope>NUCLEOTIDE SEQUENCE [LARGE SCALE GENOMIC DNA]</scope>
    <source>
        <strain evidence="7 9">DSM 40499</strain>
    </source>
</reference>
<dbReference type="RefSeq" id="WP_067305285.1">
    <property type="nucleotide sequence ID" value="NZ_CP016279.1"/>
</dbReference>
<dbReference type="KEGG" id="sgs:AVL59_17735"/>
<keyword evidence="4" id="KW-0732">Signal</keyword>
<keyword evidence="1 3" id="KW-0378">Hydrolase</keyword>
<dbReference type="InterPro" id="IPR001547">
    <property type="entry name" value="Glyco_hydro_5"/>
</dbReference>
<dbReference type="Pfam" id="PF00150">
    <property type="entry name" value="Cellulase"/>
    <property type="match status" value="1"/>
</dbReference>
<evidence type="ECO:0000313" key="7">
    <source>
        <dbReference type="EMBL" id="MBP2050106.1"/>
    </source>
</evidence>
<keyword evidence="9" id="KW-1185">Reference proteome</keyword>
<feature type="domain" description="Glycoside hydrolase family 5" evidence="5">
    <location>
        <begin position="88"/>
        <end position="404"/>
    </location>
</feature>
<gene>
    <name evidence="6" type="ORF">AVL59_17735</name>
    <name evidence="7" type="ORF">J2Z21_003042</name>
</gene>
<dbReference type="OrthoDB" id="4771662at2"/>
<sequence length="625" mass="66964">MSSIRMRLLTVLVVLSGFLTVAGAPPATAATPAVPSGSLWFDGTPLTVRDGRFLDGQGREVVLRGYNVSGETKLEENGGLPFASVADARTSATALRALGGGDAVRLPLSWAHAEPVRGQVDTAYLAAVTEQMRAFLDAGIRVYPDFHQDLYSRYLFDTGSWYTGDGAPKWAVDAGNYPKESCGICLFWGQNITQNAAVRKAQYDFWHNAYGLQDAFLAMARTTMAHLRQHLSEEEFAGVVGFDPYNEPYAGSYDAGQTSRTWERDLLWPFYVKFRARMDAAGWQDKPAFVEPNLFWNANISTQKQEGGLLDAGTLGPDYVFNTHFYDQKAISGILMWGKAADGQYASDFAAVRDRASAAGTAAVVSEFGHPLSGTVSDKAPTVLKAMYQALDSRVPGASWWTNPAASGPVLSGSQWQWDLYSGRHHEPMNANPDKVVTSGDAWNGEDLSAVKLGDFGNVTLRQDARLLDRIYPSATAGTTLAFTYEDRSRDGSTTLTWNPVPSSLPNVARVVGSGQYGLLVWRSGGGTAPTELHLPASFPASATTVVSDLGTVYAPPAYTAATPVGVAPEPGGSGSRRLLLTDTDTDTGSSAPHYALVTNGATAPSADLLNAARSELAAWTAAHF</sequence>
<dbReference type="AlphaFoldDB" id="A0A1B1AXE1"/>
<feature type="chain" id="PRO_5008519312" evidence="4">
    <location>
        <begin position="30"/>
        <end position="625"/>
    </location>
</feature>
<evidence type="ECO:0000256" key="4">
    <source>
        <dbReference type="SAM" id="SignalP"/>
    </source>
</evidence>
<evidence type="ECO:0000256" key="3">
    <source>
        <dbReference type="RuleBase" id="RU361153"/>
    </source>
</evidence>